<dbReference type="Proteomes" id="UP000664578">
    <property type="component" value="Unassembled WGS sequence"/>
</dbReference>
<sequence>MSSKAKKEWIGGLVLLLLIGFVGTSMFGYETVKAAMNDAYVPLSHKEPLSEEALKQGKPISALLITKNEEHTSFVHMTINKKDADVHMTNIPAASILKDNAQSTEQLLQNAEQTLGIPIDYYAMIDQTSIKTIVDKLDGIVINNPTAFTNDERTFPAGEVKLTGEEALAYLQPVHEQDVLSAHDRQILVAKAIIKQVATVPSFTKAKPILNELSNTVQTNLTFEDLSLMRKQYKAAFASIKKAEYPQTEVEVQQLTSKLQLS</sequence>
<keyword evidence="4" id="KW-0472">Membrane</keyword>
<keyword evidence="4" id="KW-1133">Transmembrane helix</keyword>
<organism evidence="6 7">
    <name type="scientific">Priestia flexa</name>
    <dbReference type="NCBI Taxonomy" id="86664"/>
    <lineage>
        <taxon>Bacteria</taxon>
        <taxon>Bacillati</taxon>
        <taxon>Bacillota</taxon>
        <taxon>Bacilli</taxon>
        <taxon>Bacillales</taxon>
        <taxon>Bacillaceae</taxon>
        <taxon>Priestia</taxon>
    </lineage>
</organism>
<proteinExistence type="inferred from homology"/>
<evidence type="ECO:0000256" key="3">
    <source>
        <dbReference type="ARBA" id="ARBA00022968"/>
    </source>
</evidence>
<evidence type="ECO:0000256" key="1">
    <source>
        <dbReference type="ARBA" id="ARBA00006068"/>
    </source>
</evidence>
<dbReference type="GeneID" id="93681589"/>
<comment type="similarity">
    <text evidence="1">Belongs to the LytR/CpsA/Psr (LCP) family.</text>
</comment>
<evidence type="ECO:0000313" key="7">
    <source>
        <dbReference type="Proteomes" id="UP000664578"/>
    </source>
</evidence>
<reference evidence="6" key="1">
    <citation type="submission" date="2020-12" db="EMBL/GenBank/DDBJ databases">
        <title>PHA producing bacteria isolated from mangrove.</title>
        <authorList>
            <person name="Zheng W."/>
            <person name="Yu S."/>
            <person name="Huang Y."/>
        </authorList>
    </citation>
    <scope>NUCLEOTIDE SEQUENCE</scope>
    <source>
        <strain evidence="6">GN22-4</strain>
    </source>
</reference>
<dbReference type="RefSeq" id="WP_119543083.1">
    <property type="nucleotide sequence ID" value="NZ_CM125968.1"/>
</dbReference>
<accession>A0A8I1MHC8</accession>
<dbReference type="Pfam" id="PF03816">
    <property type="entry name" value="LytR_cpsA_psr"/>
    <property type="match status" value="1"/>
</dbReference>
<dbReference type="GO" id="GO:0071555">
    <property type="term" value="P:cell wall organization"/>
    <property type="evidence" value="ECO:0007669"/>
    <property type="project" value="UniProtKB-KW"/>
</dbReference>
<dbReference type="PANTHER" id="PTHR33392">
    <property type="entry name" value="POLYISOPRENYL-TEICHOIC ACID--PEPTIDOGLYCAN TEICHOIC ACID TRANSFERASE TAGU"/>
    <property type="match status" value="1"/>
</dbReference>
<dbReference type="InterPro" id="IPR050922">
    <property type="entry name" value="LytR/CpsA/Psr_CW_biosynth"/>
</dbReference>
<keyword evidence="3" id="KW-0735">Signal-anchor</keyword>
<evidence type="ECO:0000256" key="4">
    <source>
        <dbReference type="ARBA" id="ARBA00022989"/>
    </source>
</evidence>
<dbReference type="InterPro" id="IPR004474">
    <property type="entry name" value="LytR_CpsA_psr"/>
</dbReference>
<name>A0A8I1MHC8_9BACI</name>
<evidence type="ECO:0000259" key="5">
    <source>
        <dbReference type="Pfam" id="PF03816"/>
    </source>
</evidence>
<protein>
    <submittedName>
        <fullName evidence="6">LCP family protein</fullName>
    </submittedName>
</protein>
<dbReference type="Gene3D" id="3.40.630.190">
    <property type="entry name" value="LCP protein"/>
    <property type="match status" value="1"/>
</dbReference>
<feature type="domain" description="Cell envelope-related transcriptional attenuator" evidence="5">
    <location>
        <begin position="65"/>
        <end position="197"/>
    </location>
</feature>
<gene>
    <name evidence="6" type="ORF">JF537_13695</name>
</gene>
<dbReference type="EMBL" id="JAEMWV010000006">
    <property type="protein sequence ID" value="MBN8252628.1"/>
    <property type="molecule type" value="Genomic_DNA"/>
</dbReference>
<dbReference type="PANTHER" id="PTHR33392:SF6">
    <property type="entry name" value="POLYISOPRENYL-TEICHOIC ACID--PEPTIDOGLYCAN TEICHOIC ACID TRANSFERASE TAGU"/>
    <property type="match status" value="1"/>
</dbReference>
<dbReference type="AlphaFoldDB" id="A0A8I1MHC8"/>
<evidence type="ECO:0000256" key="2">
    <source>
        <dbReference type="ARBA" id="ARBA00022692"/>
    </source>
</evidence>
<keyword evidence="2" id="KW-0812">Transmembrane</keyword>
<evidence type="ECO:0000313" key="6">
    <source>
        <dbReference type="EMBL" id="MBN8252628.1"/>
    </source>
</evidence>
<comment type="caution">
    <text evidence="6">The sequence shown here is derived from an EMBL/GenBank/DDBJ whole genome shotgun (WGS) entry which is preliminary data.</text>
</comment>